<feature type="non-terminal residue" evidence="2">
    <location>
        <position position="307"/>
    </location>
</feature>
<reference evidence="2" key="1">
    <citation type="submission" date="2023-10" db="EMBL/GenBank/DDBJ databases">
        <authorList>
            <person name="Chen Y."/>
            <person name="Shah S."/>
            <person name="Dougan E. K."/>
            <person name="Thang M."/>
            <person name="Chan C."/>
        </authorList>
    </citation>
    <scope>NUCLEOTIDE SEQUENCE [LARGE SCALE GENOMIC DNA]</scope>
</reference>
<organism evidence="2 3">
    <name type="scientific">Prorocentrum cordatum</name>
    <dbReference type="NCBI Taxonomy" id="2364126"/>
    <lineage>
        <taxon>Eukaryota</taxon>
        <taxon>Sar</taxon>
        <taxon>Alveolata</taxon>
        <taxon>Dinophyceae</taxon>
        <taxon>Prorocentrales</taxon>
        <taxon>Prorocentraceae</taxon>
        <taxon>Prorocentrum</taxon>
    </lineage>
</organism>
<protein>
    <submittedName>
        <fullName evidence="2">Uncharacterized protein</fullName>
    </submittedName>
</protein>
<feature type="compositionally biased region" description="Basic and acidic residues" evidence="1">
    <location>
        <begin position="124"/>
        <end position="139"/>
    </location>
</feature>
<feature type="region of interest" description="Disordered" evidence="1">
    <location>
        <begin position="158"/>
        <end position="197"/>
    </location>
</feature>
<name>A0ABN9XH62_9DINO</name>
<proteinExistence type="predicted"/>
<comment type="caution">
    <text evidence="2">The sequence shown here is derived from an EMBL/GenBank/DDBJ whole genome shotgun (WGS) entry which is preliminary data.</text>
</comment>
<accession>A0ABN9XH62</accession>
<evidence type="ECO:0000313" key="3">
    <source>
        <dbReference type="Proteomes" id="UP001189429"/>
    </source>
</evidence>
<evidence type="ECO:0000256" key="1">
    <source>
        <dbReference type="SAM" id="MobiDB-lite"/>
    </source>
</evidence>
<keyword evidence="3" id="KW-1185">Reference proteome</keyword>
<evidence type="ECO:0000313" key="2">
    <source>
        <dbReference type="EMBL" id="CAK0899063.1"/>
    </source>
</evidence>
<gene>
    <name evidence="2" type="ORF">PCOR1329_LOCUS76682</name>
</gene>
<dbReference type="Proteomes" id="UP001189429">
    <property type="component" value="Unassembled WGS sequence"/>
</dbReference>
<dbReference type="EMBL" id="CAUYUJ010020545">
    <property type="protein sequence ID" value="CAK0899063.1"/>
    <property type="molecule type" value="Genomic_DNA"/>
</dbReference>
<feature type="region of interest" description="Disordered" evidence="1">
    <location>
        <begin position="123"/>
        <end position="144"/>
    </location>
</feature>
<sequence>MAPKKAVKVVKQEKQVRVDAAAQDKKRQNDFARKLTKASHRIKEFYDKGRKHLKASKSAEKEEFIRQALATVDFKDAYFEGIEIIRDTEMKKVTEFWMLWTAITQKNGPALIRVQVKQGKILTRPHEDLDHDDPTTKELPEEEQLQYKVVEKKSVTEVGTVNEARRSTKGSGGEGPPPPGEEEQPTEDKAKFSKTKKQHNAYSAVTVDFKLKLAKFSENRHVGQFYAEANASFKGAEKNDSKIIKFLEKVSHGDAIPTEEVENAAALADELKGDAATARDNLSMMATIATRMAKKRERSAAADADGE</sequence>